<keyword evidence="3" id="KW-1185">Reference proteome</keyword>
<comment type="caution">
    <text evidence="2">The sequence shown here is derived from an EMBL/GenBank/DDBJ whole genome shotgun (WGS) entry which is preliminary data.</text>
</comment>
<proteinExistence type="predicted"/>
<keyword evidence="1" id="KW-1133">Transmembrane helix</keyword>
<dbReference type="EMBL" id="BMAW01033334">
    <property type="protein sequence ID" value="GFU29761.1"/>
    <property type="molecule type" value="Genomic_DNA"/>
</dbReference>
<name>A0A8X6QKB5_NEPPI</name>
<evidence type="ECO:0000256" key="1">
    <source>
        <dbReference type="SAM" id="Phobius"/>
    </source>
</evidence>
<organism evidence="2 3">
    <name type="scientific">Nephila pilipes</name>
    <name type="common">Giant wood spider</name>
    <name type="synonym">Nephila maculata</name>
    <dbReference type="NCBI Taxonomy" id="299642"/>
    <lineage>
        <taxon>Eukaryota</taxon>
        <taxon>Metazoa</taxon>
        <taxon>Ecdysozoa</taxon>
        <taxon>Arthropoda</taxon>
        <taxon>Chelicerata</taxon>
        <taxon>Arachnida</taxon>
        <taxon>Araneae</taxon>
        <taxon>Araneomorphae</taxon>
        <taxon>Entelegynae</taxon>
        <taxon>Araneoidea</taxon>
        <taxon>Nephilidae</taxon>
        <taxon>Nephila</taxon>
    </lineage>
</organism>
<evidence type="ECO:0000313" key="2">
    <source>
        <dbReference type="EMBL" id="GFU29761.1"/>
    </source>
</evidence>
<reference evidence="2" key="1">
    <citation type="submission" date="2020-08" db="EMBL/GenBank/DDBJ databases">
        <title>Multicomponent nature underlies the extraordinary mechanical properties of spider dragline silk.</title>
        <authorList>
            <person name="Kono N."/>
            <person name="Nakamura H."/>
            <person name="Mori M."/>
            <person name="Yoshida Y."/>
            <person name="Ohtoshi R."/>
            <person name="Malay A.D."/>
            <person name="Moran D.A.P."/>
            <person name="Tomita M."/>
            <person name="Numata K."/>
            <person name="Arakawa K."/>
        </authorList>
    </citation>
    <scope>NUCLEOTIDE SEQUENCE</scope>
</reference>
<dbReference type="AlphaFoldDB" id="A0A8X6QKB5"/>
<keyword evidence="1" id="KW-0472">Membrane</keyword>
<evidence type="ECO:0000313" key="3">
    <source>
        <dbReference type="Proteomes" id="UP000887013"/>
    </source>
</evidence>
<feature type="transmembrane region" description="Helical" evidence="1">
    <location>
        <begin position="48"/>
        <end position="71"/>
    </location>
</feature>
<feature type="transmembrane region" description="Helical" evidence="1">
    <location>
        <begin position="20"/>
        <end position="42"/>
    </location>
</feature>
<keyword evidence="1" id="KW-0812">Transmembrane</keyword>
<gene>
    <name evidence="2" type="ORF">NPIL_607431</name>
</gene>
<sequence length="98" mass="11215">MGGLWLLLTMFRMLMFDVGWAVVSLPVTLGQLVCVFGNIFWVSAPMLFGFPFLVLRFSSCPFDLISFLLFFSEINANSNRDDRSSQHKVVFLQICLVR</sequence>
<dbReference type="Proteomes" id="UP000887013">
    <property type="component" value="Unassembled WGS sequence"/>
</dbReference>
<protein>
    <submittedName>
        <fullName evidence="2">Uncharacterized protein</fullName>
    </submittedName>
</protein>
<accession>A0A8X6QKB5</accession>